<dbReference type="SMART" id="SM00382">
    <property type="entry name" value="AAA"/>
    <property type="match status" value="1"/>
</dbReference>
<evidence type="ECO:0000259" key="4">
    <source>
        <dbReference type="PROSITE" id="PS50893"/>
    </source>
</evidence>
<evidence type="ECO:0000313" key="5">
    <source>
        <dbReference type="EMBL" id="GAA4705982.1"/>
    </source>
</evidence>
<dbReference type="SUPFAM" id="SSF52540">
    <property type="entry name" value="P-loop containing nucleoside triphosphate hydrolases"/>
    <property type="match status" value="1"/>
</dbReference>
<evidence type="ECO:0000256" key="3">
    <source>
        <dbReference type="ARBA" id="ARBA00022840"/>
    </source>
</evidence>
<proteinExistence type="predicted"/>
<dbReference type="EMBL" id="BAABLN010000035">
    <property type="protein sequence ID" value="GAA4705982.1"/>
    <property type="molecule type" value="Genomic_DNA"/>
</dbReference>
<dbReference type="InterPro" id="IPR051782">
    <property type="entry name" value="ABC_Transporter_VariousFunc"/>
</dbReference>
<feature type="domain" description="ABC transporter" evidence="4">
    <location>
        <begin position="6"/>
        <end position="203"/>
    </location>
</feature>
<dbReference type="PROSITE" id="PS50893">
    <property type="entry name" value="ABC_TRANSPORTER_2"/>
    <property type="match status" value="1"/>
</dbReference>
<gene>
    <name evidence="5" type="ORF">GCM10025781_26670</name>
</gene>
<dbReference type="GO" id="GO:0005524">
    <property type="term" value="F:ATP binding"/>
    <property type="evidence" value="ECO:0007669"/>
    <property type="project" value="UniProtKB-KW"/>
</dbReference>
<dbReference type="InterPro" id="IPR017871">
    <property type="entry name" value="ABC_transporter-like_CS"/>
</dbReference>
<dbReference type="Gene3D" id="3.40.50.300">
    <property type="entry name" value="P-loop containing nucleotide triphosphate hydrolases"/>
    <property type="match status" value="1"/>
</dbReference>
<dbReference type="InterPro" id="IPR003439">
    <property type="entry name" value="ABC_transporter-like_ATP-bd"/>
</dbReference>
<dbReference type="Proteomes" id="UP001501446">
    <property type="component" value="Unassembled WGS sequence"/>
</dbReference>
<keyword evidence="2" id="KW-0547">Nucleotide-binding</keyword>
<protein>
    <submittedName>
        <fullName evidence="5">ABC transporter ATP-binding protein</fullName>
    </submittedName>
</protein>
<dbReference type="PANTHER" id="PTHR42939:SF1">
    <property type="entry name" value="ABC TRANSPORTER ATP-BINDING PROTEIN ALBC-RELATED"/>
    <property type="match status" value="1"/>
</dbReference>
<keyword evidence="1" id="KW-0813">Transport</keyword>
<evidence type="ECO:0000256" key="1">
    <source>
        <dbReference type="ARBA" id="ARBA00022448"/>
    </source>
</evidence>
<dbReference type="PROSITE" id="PS00211">
    <property type="entry name" value="ABC_TRANSPORTER_1"/>
    <property type="match status" value="1"/>
</dbReference>
<organism evidence="5 6">
    <name type="scientific">Kocuria gwangalliensis</name>
    <dbReference type="NCBI Taxonomy" id="501592"/>
    <lineage>
        <taxon>Bacteria</taxon>
        <taxon>Bacillati</taxon>
        <taxon>Actinomycetota</taxon>
        <taxon>Actinomycetes</taxon>
        <taxon>Micrococcales</taxon>
        <taxon>Micrococcaceae</taxon>
        <taxon>Kocuria</taxon>
    </lineage>
</organism>
<name>A0ABP8XDQ5_9MICC</name>
<keyword evidence="3 5" id="KW-0067">ATP-binding</keyword>
<accession>A0ABP8XDQ5</accession>
<reference evidence="6" key="1">
    <citation type="journal article" date="2019" name="Int. J. Syst. Evol. Microbiol.">
        <title>The Global Catalogue of Microorganisms (GCM) 10K type strain sequencing project: providing services to taxonomists for standard genome sequencing and annotation.</title>
        <authorList>
            <consortium name="The Broad Institute Genomics Platform"/>
            <consortium name="The Broad Institute Genome Sequencing Center for Infectious Disease"/>
            <person name="Wu L."/>
            <person name="Ma J."/>
        </authorList>
    </citation>
    <scope>NUCLEOTIDE SEQUENCE [LARGE SCALE GENOMIC DNA]</scope>
    <source>
        <strain evidence="6">JCM 18958</strain>
    </source>
</reference>
<dbReference type="RefSeq" id="WP_345311814.1">
    <property type="nucleotide sequence ID" value="NZ_BAABLN010000035.1"/>
</dbReference>
<evidence type="ECO:0000256" key="2">
    <source>
        <dbReference type="ARBA" id="ARBA00022741"/>
    </source>
</evidence>
<keyword evidence="6" id="KW-1185">Reference proteome</keyword>
<dbReference type="InterPro" id="IPR003593">
    <property type="entry name" value="AAA+_ATPase"/>
</dbReference>
<sequence length="205" mass="22068">MSETLVEVSGVSKTVYGREILAPVSFALSTGEGVVLTGPNGSGKTTLLKILAGRDLATEGTIEVHDSLKHRAGIATVLGDPPYFEDLTVLEHLRFVCVSWGESPDTSEPERILAALKISRIQDSFPLELSSGERQLVSLAIGFIRPSELMILDEPEQRLDIERRALVAELLLDKKRNGGAVVMATHDPQFVEALADSHVALGITG</sequence>
<evidence type="ECO:0000313" key="6">
    <source>
        <dbReference type="Proteomes" id="UP001501446"/>
    </source>
</evidence>
<comment type="caution">
    <text evidence="5">The sequence shown here is derived from an EMBL/GenBank/DDBJ whole genome shotgun (WGS) entry which is preliminary data.</text>
</comment>
<dbReference type="PANTHER" id="PTHR42939">
    <property type="entry name" value="ABC TRANSPORTER ATP-BINDING PROTEIN ALBC-RELATED"/>
    <property type="match status" value="1"/>
</dbReference>
<dbReference type="InterPro" id="IPR027417">
    <property type="entry name" value="P-loop_NTPase"/>
</dbReference>
<dbReference type="Pfam" id="PF00005">
    <property type="entry name" value="ABC_tran"/>
    <property type="match status" value="1"/>
</dbReference>